<proteinExistence type="predicted"/>
<reference evidence="1 2" key="1">
    <citation type="submission" date="2021-06" db="EMBL/GenBank/DDBJ databases">
        <title>Complete genome of Haloferula helveola possessing various polysaccharide degrading enzymes.</title>
        <authorList>
            <person name="Takami H."/>
            <person name="Huang C."/>
            <person name="Hamasaki K."/>
        </authorList>
    </citation>
    <scope>NUCLEOTIDE SEQUENCE [LARGE SCALE GENOMIC DNA]</scope>
    <source>
        <strain evidence="1 2">CN-1</strain>
    </source>
</reference>
<dbReference type="InterPro" id="IPR025990">
    <property type="entry name" value="zinc_ribbon_bacterial"/>
</dbReference>
<name>A0ABN6H995_9BACT</name>
<protein>
    <submittedName>
        <fullName evidence="1">CPXCG motif-containing cysteine-rich protein</fullName>
    </submittedName>
</protein>
<sequence length="57" mass="6293">MELCSVQCPTCFEWFDVLSPPPEELPAEVDYDCEVCCRPLVIRFDSNGATAHGLGDS</sequence>
<dbReference type="Proteomes" id="UP001374893">
    <property type="component" value="Chromosome"/>
</dbReference>
<evidence type="ECO:0000313" key="1">
    <source>
        <dbReference type="EMBL" id="BCX50074.1"/>
    </source>
</evidence>
<dbReference type="Pfam" id="PF14255">
    <property type="entry name" value="Zn_ribbon_21"/>
    <property type="match status" value="1"/>
</dbReference>
<dbReference type="RefSeq" id="WP_353415570.1">
    <property type="nucleotide sequence ID" value="NZ_AP024702.1"/>
</dbReference>
<organism evidence="1 2">
    <name type="scientific">Haloferula helveola</name>
    <dbReference type="NCBI Taxonomy" id="490095"/>
    <lineage>
        <taxon>Bacteria</taxon>
        <taxon>Pseudomonadati</taxon>
        <taxon>Verrucomicrobiota</taxon>
        <taxon>Verrucomicrobiia</taxon>
        <taxon>Verrucomicrobiales</taxon>
        <taxon>Verrucomicrobiaceae</taxon>
        <taxon>Haloferula</taxon>
    </lineage>
</organism>
<keyword evidence="2" id="KW-1185">Reference proteome</keyword>
<evidence type="ECO:0000313" key="2">
    <source>
        <dbReference type="Proteomes" id="UP001374893"/>
    </source>
</evidence>
<dbReference type="EMBL" id="AP024702">
    <property type="protein sequence ID" value="BCX50074.1"/>
    <property type="molecule type" value="Genomic_DNA"/>
</dbReference>
<gene>
    <name evidence="1" type="ORF">HAHE_39820</name>
</gene>
<accession>A0ABN6H995</accession>